<dbReference type="Gene3D" id="3.90.70.10">
    <property type="entry name" value="Cysteine proteinases"/>
    <property type="match status" value="1"/>
</dbReference>
<evidence type="ECO:0000256" key="4">
    <source>
        <dbReference type="ARBA" id="ARBA00022807"/>
    </source>
</evidence>
<dbReference type="InterPro" id="IPR025660">
    <property type="entry name" value="Pept_his_AS"/>
</dbReference>
<keyword evidence="2" id="KW-0645">Protease</keyword>
<dbReference type="InterPro" id="IPR013201">
    <property type="entry name" value="Prot_inhib_I29"/>
</dbReference>
<dbReference type="PRINTS" id="PR00705">
    <property type="entry name" value="PAPAIN"/>
</dbReference>
<evidence type="ECO:0000256" key="2">
    <source>
        <dbReference type="ARBA" id="ARBA00022670"/>
    </source>
</evidence>
<dbReference type="InterPro" id="IPR025661">
    <property type="entry name" value="Pept_asp_AS"/>
</dbReference>
<dbReference type="InterPro" id="IPR039417">
    <property type="entry name" value="Peptidase_C1A_papain-like"/>
</dbReference>
<feature type="chain" id="PRO_5018681358" evidence="7">
    <location>
        <begin position="17"/>
        <end position="329"/>
    </location>
</feature>
<dbReference type="PROSITE" id="PS00640">
    <property type="entry name" value="THIOL_PROTEASE_ASN"/>
    <property type="match status" value="1"/>
</dbReference>
<reference evidence="10" key="1">
    <citation type="submission" date="2018-09" db="EMBL/GenBank/DDBJ databases">
        <title>Comparative analyses of salivary proteins from the facultative symbiont-infected and uninfected Tetranychus truncatus.</title>
        <authorList>
            <person name="Zhu Y.-X."/>
            <person name="Huang H.-J."/>
            <person name="Hong X.-Y."/>
        </authorList>
    </citation>
    <scope>NUCLEOTIDE SEQUENCE</scope>
</reference>
<evidence type="ECO:0000259" key="8">
    <source>
        <dbReference type="SMART" id="SM00645"/>
    </source>
</evidence>
<dbReference type="PANTHER" id="PTHR12411">
    <property type="entry name" value="CYSTEINE PROTEASE FAMILY C1-RELATED"/>
    <property type="match status" value="1"/>
</dbReference>
<evidence type="ECO:0000256" key="7">
    <source>
        <dbReference type="SAM" id="SignalP"/>
    </source>
</evidence>
<keyword evidence="5" id="KW-0865">Zymogen</keyword>
<dbReference type="SUPFAM" id="SSF54001">
    <property type="entry name" value="Cysteine proteinases"/>
    <property type="match status" value="1"/>
</dbReference>
<dbReference type="InterPro" id="IPR038765">
    <property type="entry name" value="Papain-like_cys_pep_sf"/>
</dbReference>
<feature type="domain" description="Peptidase C1A papain C-terminal" evidence="8">
    <location>
        <begin position="111"/>
        <end position="328"/>
    </location>
</feature>
<dbReference type="PROSITE" id="PS00139">
    <property type="entry name" value="THIOL_PROTEASE_CYS"/>
    <property type="match status" value="1"/>
</dbReference>
<dbReference type="SMART" id="SM00848">
    <property type="entry name" value="Inhibitor_I29"/>
    <property type="match status" value="1"/>
</dbReference>
<keyword evidence="7" id="KW-0732">Signal</keyword>
<dbReference type="FunFam" id="3.90.70.10:FF:000006">
    <property type="entry name" value="Cathepsin S"/>
    <property type="match status" value="1"/>
</dbReference>
<evidence type="ECO:0000313" key="10">
    <source>
        <dbReference type="EMBL" id="AYV89139.1"/>
    </source>
</evidence>
<evidence type="ECO:0000256" key="3">
    <source>
        <dbReference type="ARBA" id="ARBA00022801"/>
    </source>
</evidence>
<evidence type="ECO:0000256" key="1">
    <source>
        <dbReference type="ARBA" id="ARBA00008455"/>
    </source>
</evidence>
<keyword evidence="6" id="KW-1015">Disulfide bond</keyword>
<dbReference type="EMBL" id="MH990592">
    <property type="protein sequence ID" value="AYV89139.1"/>
    <property type="molecule type" value="mRNA"/>
</dbReference>
<evidence type="ECO:0000259" key="9">
    <source>
        <dbReference type="SMART" id="SM00848"/>
    </source>
</evidence>
<accession>A0A3G5AP60</accession>
<comment type="similarity">
    <text evidence="1">Belongs to the peptidase C1 family.</text>
</comment>
<dbReference type="CDD" id="cd02248">
    <property type="entry name" value="Peptidase_C1A"/>
    <property type="match status" value="1"/>
</dbReference>
<organism evidence="10">
    <name type="scientific">Tetranychus truncatus</name>
    <dbReference type="NCBI Taxonomy" id="93132"/>
    <lineage>
        <taxon>Eukaryota</taxon>
        <taxon>Metazoa</taxon>
        <taxon>Ecdysozoa</taxon>
        <taxon>Arthropoda</taxon>
        <taxon>Chelicerata</taxon>
        <taxon>Arachnida</taxon>
        <taxon>Acari</taxon>
        <taxon>Acariformes</taxon>
        <taxon>Trombidiformes</taxon>
        <taxon>Prostigmata</taxon>
        <taxon>Eleutherengona</taxon>
        <taxon>Raphignathae</taxon>
        <taxon>Tetranychoidea</taxon>
        <taxon>Tetranychidae</taxon>
        <taxon>Tetranychus</taxon>
    </lineage>
</organism>
<dbReference type="AlphaFoldDB" id="A0A3G5AP60"/>
<evidence type="ECO:0000256" key="5">
    <source>
        <dbReference type="ARBA" id="ARBA00023145"/>
    </source>
</evidence>
<dbReference type="GO" id="GO:0008234">
    <property type="term" value="F:cysteine-type peptidase activity"/>
    <property type="evidence" value="ECO:0007669"/>
    <property type="project" value="UniProtKB-KW"/>
</dbReference>
<protein>
    <submittedName>
        <fullName evidence="10">Cathepsin L</fullName>
    </submittedName>
</protein>
<feature type="signal peptide" evidence="7">
    <location>
        <begin position="1"/>
        <end position="16"/>
    </location>
</feature>
<dbReference type="InterPro" id="IPR000169">
    <property type="entry name" value="Pept_cys_AS"/>
</dbReference>
<dbReference type="PROSITE" id="PS00639">
    <property type="entry name" value="THIOL_PROTEASE_HIS"/>
    <property type="match status" value="1"/>
</dbReference>
<name>A0A3G5AP60_9ACAR</name>
<feature type="domain" description="Cathepsin propeptide inhibitor" evidence="9">
    <location>
        <begin position="25"/>
        <end position="85"/>
    </location>
</feature>
<dbReference type="GO" id="GO:0006508">
    <property type="term" value="P:proteolysis"/>
    <property type="evidence" value="ECO:0007669"/>
    <property type="project" value="UniProtKB-KW"/>
</dbReference>
<sequence>MIRAALFVALFALAAAASLSLDSQWESFKTKYGKSYDSAEEETYRRNVFAQKLEKIKAHNERAANGEVTYRLGVNKFSDLTAEEFKAKYLGYKPARRSAPLVHNVNYTVKAPASVDWRTKGIVSGVKDQQQCGSCWAFSAIAAIESANAQKTGKLVELSEQNLMDCSWKYGDNGCNGGLMDNAFSYVKANKGVDTEKSYPYISGDGQDYHKCRYTASNKGASVSSFVDVPEADEKALLSAVAERVVSVAIDADPVQDYESGILNTDECSSDPQDLDHGVAVVGYGTENGTPYWIVKNSWGQDFGESGYFRLYRGSNMCGIADSASYPIV</sequence>
<dbReference type="Pfam" id="PF00112">
    <property type="entry name" value="Peptidase_C1"/>
    <property type="match status" value="1"/>
</dbReference>
<keyword evidence="3" id="KW-0378">Hydrolase</keyword>
<dbReference type="SMART" id="SM00645">
    <property type="entry name" value="Pept_C1"/>
    <property type="match status" value="1"/>
</dbReference>
<dbReference type="Pfam" id="PF08246">
    <property type="entry name" value="Inhibitor_I29"/>
    <property type="match status" value="1"/>
</dbReference>
<dbReference type="InterPro" id="IPR013128">
    <property type="entry name" value="Peptidase_C1A"/>
</dbReference>
<dbReference type="InterPro" id="IPR000668">
    <property type="entry name" value="Peptidase_C1A_C"/>
</dbReference>
<proteinExistence type="evidence at transcript level"/>
<evidence type="ECO:0000256" key="6">
    <source>
        <dbReference type="ARBA" id="ARBA00023157"/>
    </source>
</evidence>
<keyword evidence="4" id="KW-0788">Thiol protease</keyword>